<gene>
    <name evidence="1" type="ORF">EVAR_58096_1</name>
</gene>
<protein>
    <submittedName>
        <fullName evidence="1">Uncharacterized protein</fullName>
    </submittedName>
</protein>
<evidence type="ECO:0000313" key="2">
    <source>
        <dbReference type="Proteomes" id="UP000299102"/>
    </source>
</evidence>
<dbReference type="AlphaFoldDB" id="A0A4C1YN87"/>
<dbReference type="Proteomes" id="UP000299102">
    <property type="component" value="Unassembled WGS sequence"/>
</dbReference>
<evidence type="ECO:0000313" key="1">
    <source>
        <dbReference type="EMBL" id="GBP76580.1"/>
    </source>
</evidence>
<reference evidence="1 2" key="1">
    <citation type="journal article" date="2019" name="Commun. Biol.">
        <title>The bagworm genome reveals a unique fibroin gene that provides high tensile strength.</title>
        <authorList>
            <person name="Kono N."/>
            <person name="Nakamura H."/>
            <person name="Ohtoshi R."/>
            <person name="Tomita M."/>
            <person name="Numata K."/>
            <person name="Arakawa K."/>
        </authorList>
    </citation>
    <scope>NUCLEOTIDE SEQUENCE [LARGE SCALE GENOMIC DNA]</scope>
</reference>
<keyword evidence="2" id="KW-1185">Reference proteome</keyword>
<organism evidence="1 2">
    <name type="scientific">Eumeta variegata</name>
    <name type="common">Bagworm moth</name>
    <name type="synonym">Eumeta japonica</name>
    <dbReference type="NCBI Taxonomy" id="151549"/>
    <lineage>
        <taxon>Eukaryota</taxon>
        <taxon>Metazoa</taxon>
        <taxon>Ecdysozoa</taxon>
        <taxon>Arthropoda</taxon>
        <taxon>Hexapoda</taxon>
        <taxon>Insecta</taxon>
        <taxon>Pterygota</taxon>
        <taxon>Neoptera</taxon>
        <taxon>Endopterygota</taxon>
        <taxon>Lepidoptera</taxon>
        <taxon>Glossata</taxon>
        <taxon>Ditrysia</taxon>
        <taxon>Tineoidea</taxon>
        <taxon>Psychidae</taxon>
        <taxon>Oiketicinae</taxon>
        <taxon>Eumeta</taxon>
    </lineage>
</organism>
<dbReference type="EMBL" id="BGZK01001294">
    <property type="protein sequence ID" value="GBP76580.1"/>
    <property type="molecule type" value="Genomic_DNA"/>
</dbReference>
<proteinExistence type="predicted"/>
<name>A0A4C1YN87_EUMVA</name>
<accession>A0A4C1YN87</accession>
<comment type="caution">
    <text evidence="1">The sequence shown here is derived from an EMBL/GenBank/DDBJ whole genome shotgun (WGS) entry which is preliminary data.</text>
</comment>
<sequence>MKLFSGRRGGAGPDACRCYRHICGGDIPPAPAAVGPGVDMAKIMRRNNLEVLCWPRTALEAGRIRLPTVRRPSAAVHARRPEARSRADAQ</sequence>